<name>A0AAE0RDY9_9TELE</name>
<sequence length="139" mass="15551">MLQTFLQDLLPFITTVINVVSTTVRAPKVNHKALLSTLRSLGIHGTVWEWFASYMDGCAYQVTWQGSTSVPCSLSLSVPQSSIFDPLLFSHYTNLLAKFYPHMDTTASAQISAHLVDILWMMAHQLKLNLSKTELLVIP</sequence>
<keyword evidence="2" id="KW-1185">Reference proteome</keyword>
<reference evidence="1" key="1">
    <citation type="submission" date="2023-06" db="EMBL/GenBank/DDBJ databases">
        <title>Male Hemibagrus guttatus genome.</title>
        <authorList>
            <person name="Bian C."/>
        </authorList>
    </citation>
    <scope>NUCLEOTIDE SEQUENCE</scope>
    <source>
        <strain evidence="1">Male_cb2023</strain>
        <tissue evidence="1">Muscle</tissue>
    </source>
</reference>
<evidence type="ECO:0000313" key="1">
    <source>
        <dbReference type="EMBL" id="KAK3551908.1"/>
    </source>
</evidence>
<proteinExistence type="predicted"/>
<comment type="caution">
    <text evidence="1">The sequence shown here is derived from an EMBL/GenBank/DDBJ whole genome shotgun (WGS) entry which is preliminary data.</text>
</comment>
<gene>
    <name evidence="1" type="ORF">QTP70_031545</name>
</gene>
<organism evidence="1 2">
    <name type="scientific">Hemibagrus guttatus</name>
    <dbReference type="NCBI Taxonomy" id="175788"/>
    <lineage>
        <taxon>Eukaryota</taxon>
        <taxon>Metazoa</taxon>
        <taxon>Chordata</taxon>
        <taxon>Craniata</taxon>
        <taxon>Vertebrata</taxon>
        <taxon>Euteleostomi</taxon>
        <taxon>Actinopterygii</taxon>
        <taxon>Neopterygii</taxon>
        <taxon>Teleostei</taxon>
        <taxon>Ostariophysi</taxon>
        <taxon>Siluriformes</taxon>
        <taxon>Bagridae</taxon>
        <taxon>Hemibagrus</taxon>
    </lineage>
</organism>
<feature type="non-terminal residue" evidence="1">
    <location>
        <position position="1"/>
    </location>
</feature>
<protein>
    <submittedName>
        <fullName evidence="1">Uncharacterized protein</fullName>
    </submittedName>
</protein>
<evidence type="ECO:0000313" key="2">
    <source>
        <dbReference type="Proteomes" id="UP001274896"/>
    </source>
</evidence>
<dbReference type="Proteomes" id="UP001274896">
    <property type="component" value="Unassembled WGS sequence"/>
</dbReference>
<dbReference type="AlphaFoldDB" id="A0AAE0RDY9"/>
<accession>A0AAE0RDY9</accession>
<dbReference type="EMBL" id="JAUCMX010000003">
    <property type="protein sequence ID" value="KAK3551908.1"/>
    <property type="molecule type" value="Genomic_DNA"/>
</dbReference>